<dbReference type="Gene3D" id="4.10.81.10">
    <property type="entry name" value="Cytochrome c oxidase, subunit 8"/>
    <property type="match status" value="1"/>
</dbReference>
<comment type="subcellular location">
    <subcellularLocation>
        <location evidence="1">Mitochondrion inner membrane</location>
        <topology evidence="1">Single-pass membrane protein</topology>
    </subcellularLocation>
</comment>
<protein>
    <submittedName>
        <fullName evidence="11">Uncharacterized protein</fullName>
    </submittedName>
</protein>
<dbReference type="GO" id="GO:0045277">
    <property type="term" value="C:respiratory chain complex IV"/>
    <property type="evidence" value="ECO:0007669"/>
    <property type="project" value="InterPro"/>
</dbReference>
<evidence type="ECO:0000256" key="5">
    <source>
        <dbReference type="ARBA" id="ARBA00022792"/>
    </source>
</evidence>
<keyword evidence="8" id="KW-0496">Mitochondrion</keyword>
<organism evidence="11 12">
    <name type="scientific">Bos mutus grunniens</name>
    <name type="common">Wild yak</name>
    <name type="synonym">Bos grunniens</name>
    <dbReference type="NCBI Taxonomy" id="30521"/>
    <lineage>
        <taxon>Eukaryota</taxon>
        <taxon>Metazoa</taxon>
        <taxon>Chordata</taxon>
        <taxon>Craniata</taxon>
        <taxon>Vertebrata</taxon>
        <taxon>Euteleostomi</taxon>
        <taxon>Mammalia</taxon>
        <taxon>Eutheria</taxon>
        <taxon>Laurasiatheria</taxon>
        <taxon>Artiodactyla</taxon>
        <taxon>Ruminantia</taxon>
        <taxon>Pecora</taxon>
        <taxon>Bovidae</taxon>
        <taxon>Bovinae</taxon>
        <taxon>Bos</taxon>
    </lineage>
</organism>
<evidence type="ECO:0000313" key="12">
    <source>
        <dbReference type="Proteomes" id="UP000694520"/>
    </source>
</evidence>
<evidence type="ECO:0000256" key="10">
    <source>
        <dbReference type="SAM" id="MobiDB-lite"/>
    </source>
</evidence>
<accession>A0A8B9XYG3</accession>
<keyword evidence="4" id="KW-0812">Transmembrane</keyword>
<keyword evidence="6" id="KW-0809">Transit peptide</keyword>
<dbReference type="Ensembl" id="ENSBGRT00000029977.1">
    <property type="protein sequence ID" value="ENSBGRP00000025979.1"/>
    <property type="gene ID" value="ENSBGRG00000016345.1"/>
</dbReference>
<dbReference type="InterPro" id="IPR036548">
    <property type="entry name" value="Cyt_c_oxidase_su8_sf"/>
</dbReference>
<dbReference type="InterPro" id="IPR003205">
    <property type="entry name" value="Cyt_c_oxidase_su8"/>
</dbReference>
<keyword evidence="12" id="KW-1185">Reference proteome</keyword>
<reference evidence="11" key="3">
    <citation type="submission" date="2025-09" db="UniProtKB">
        <authorList>
            <consortium name="Ensembl"/>
        </authorList>
    </citation>
    <scope>IDENTIFICATION</scope>
</reference>
<keyword evidence="5" id="KW-0999">Mitochondrion inner membrane</keyword>
<evidence type="ECO:0000256" key="8">
    <source>
        <dbReference type="ARBA" id="ARBA00023128"/>
    </source>
</evidence>
<sequence>RATVSLLLLRGLGGQAGRSQRQRAQVHPRPGAAPAHGVSSLGSLGFLCFLLPRGWAPAHLESYRKQEGWALASLAP</sequence>
<evidence type="ECO:0000256" key="9">
    <source>
        <dbReference type="ARBA" id="ARBA00023136"/>
    </source>
</evidence>
<dbReference type="GO" id="GO:0005743">
    <property type="term" value="C:mitochondrial inner membrane"/>
    <property type="evidence" value="ECO:0007669"/>
    <property type="project" value="UniProtKB-SubCell"/>
</dbReference>
<dbReference type="Pfam" id="PF02285">
    <property type="entry name" value="COX8"/>
    <property type="match status" value="1"/>
</dbReference>
<evidence type="ECO:0000256" key="1">
    <source>
        <dbReference type="ARBA" id="ARBA00004434"/>
    </source>
</evidence>
<evidence type="ECO:0000256" key="7">
    <source>
        <dbReference type="ARBA" id="ARBA00022989"/>
    </source>
</evidence>
<keyword evidence="7" id="KW-1133">Transmembrane helix</keyword>
<evidence type="ECO:0000256" key="4">
    <source>
        <dbReference type="ARBA" id="ARBA00022692"/>
    </source>
</evidence>
<dbReference type="AlphaFoldDB" id="A0A8B9XYG3"/>
<name>A0A8B9XYG3_BOSMU</name>
<evidence type="ECO:0000313" key="11">
    <source>
        <dbReference type="Ensembl" id="ENSBGRP00000025979.1"/>
    </source>
</evidence>
<dbReference type="GO" id="GO:0006123">
    <property type="term" value="P:mitochondrial electron transport, cytochrome c to oxygen"/>
    <property type="evidence" value="ECO:0007669"/>
    <property type="project" value="InterPro"/>
</dbReference>
<reference evidence="11" key="1">
    <citation type="submission" date="2019-05" db="EMBL/GenBank/DDBJ databases">
        <authorList>
            <person name="Zhang S."/>
            <person name="Liu J."/>
        </authorList>
    </citation>
    <scope>NUCLEOTIDE SEQUENCE [LARGE SCALE GENOMIC DNA]</scope>
</reference>
<dbReference type="Proteomes" id="UP000694520">
    <property type="component" value="Chromosome 20"/>
</dbReference>
<proteinExistence type="inferred from homology"/>
<comment type="similarity">
    <text evidence="3">Belongs to the cytochrome c oxidase VIII family.</text>
</comment>
<feature type="region of interest" description="Disordered" evidence="10">
    <location>
        <begin position="14"/>
        <end position="36"/>
    </location>
</feature>
<dbReference type="UniPathway" id="UPA00705"/>
<evidence type="ECO:0000256" key="3">
    <source>
        <dbReference type="ARBA" id="ARBA00010117"/>
    </source>
</evidence>
<evidence type="ECO:0000256" key="6">
    <source>
        <dbReference type="ARBA" id="ARBA00022946"/>
    </source>
</evidence>
<comment type="pathway">
    <text evidence="2">Energy metabolism; oxidative phosphorylation.</text>
</comment>
<evidence type="ECO:0000256" key="2">
    <source>
        <dbReference type="ARBA" id="ARBA00004673"/>
    </source>
</evidence>
<reference evidence="11" key="2">
    <citation type="submission" date="2025-08" db="UniProtKB">
        <authorList>
            <consortium name="Ensembl"/>
        </authorList>
    </citation>
    <scope>IDENTIFICATION</scope>
</reference>
<keyword evidence="9" id="KW-0472">Membrane</keyword>